<reference evidence="1 2" key="1">
    <citation type="journal article" date="2022" name="DNA Res.">
        <title>Chromosomal-level genome assembly of the orchid tree Bauhinia variegata (Leguminosae; Cercidoideae) supports the allotetraploid origin hypothesis of Bauhinia.</title>
        <authorList>
            <person name="Zhong Y."/>
            <person name="Chen Y."/>
            <person name="Zheng D."/>
            <person name="Pang J."/>
            <person name="Liu Y."/>
            <person name="Luo S."/>
            <person name="Meng S."/>
            <person name="Qian L."/>
            <person name="Wei D."/>
            <person name="Dai S."/>
            <person name="Zhou R."/>
        </authorList>
    </citation>
    <scope>NUCLEOTIDE SEQUENCE [LARGE SCALE GENOMIC DNA]</scope>
    <source>
        <strain evidence="1">BV-YZ2020</strain>
    </source>
</reference>
<evidence type="ECO:0000313" key="2">
    <source>
        <dbReference type="Proteomes" id="UP000828941"/>
    </source>
</evidence>
<proteinExistence type="predicted"/>
<accession>A0ACB9PCY3</accession>
<protein>
    <submittedName>
        <fullName evidence="1">Uncharacterized protein</fullName>
    </submittedName>
</protein>
<keyword evidence="2" id="KW-1185">Reference proteome</keyword>
<gene>
    <name evidence="1" type="ORF">L6164_012437</name>
</gene>
<evidence type="ECO:0000313" key="1">
    <source>
        <dbReference type="EMBL" id="KAI4345301.1"/>
    </source>
</evidence>
<name>A0ACB9PCY3_BAUVA</name>
<sequence length="420" mass="47143">MALSTSLLSSIPVVAMPPIAKVAPFSMPAAAAKVAPFSFPAAAAKVAPRARFAPRASANPVFSIPIIPADSDHRPLRRSQFGEEFIFGSATSAYQIEGGIDFRGRSTWDSFTHRHPDKIKDSSNGDIACNSYELFKEDIKLMKEMGVKAYRFSIAWSRIIPTGKKDGKLNNDGINYYNKLLDELKANDITPFVTLFHVDSPQQLEDEYEGFLDSRIVEDFNYFADTCFKYFGDRVKNWITLNEPYTYCHQCYTEGFMAPARCSAWMEQECLGGNSATEPYIVAHNLLLAHSAVVDLYRTKYKHLNGKIGITLDCTWSVPMSDSEEDQKAAERGRDFKLGWFLRPLVSGDYPDIMRELVGRRLPTFTAEQSLKLTGSYDFIGINYYTSKYAANMPEVTTPPSNLTDARVEFSGKKRTILST</sequence>
<organism evidence="1 2">
    <name type="scientific">Bauhinia variegata</name>
    <name type="common">Purple orchid tree</name>
    <name type="synonym">Phanera variegata</name>
    <dbReference type="NCBI Taxonomy" id="167791"/>
    <lineage>
        <taxon>Eukaryota</taxon>
        <taxon>Viridiplantae</taxon>
        <taxon>Streptophyta</taxon>
        <taxon>Embryophyta</taxon>
        <taxon>Tracheophyta</taxon>
        <taxon>Spermatophyta</taxon>
        <taxon>Magnoliopsida</taxon>
        <taxon>eudicotyledons</taxon>
        <taxon>Gunneridae</taxon>
        <taxon>Pentapetalae</taxon>
        <taxon>rosids</taxon>
        <taxon>fabids</taxon>
        <taxon>Fabales</taxon>
        <taxon>Fabaceae</taxon>
        <taxon>Cercidoideae</taxon>
        <taxon>Cercideae</taxon>
        <taxon>Bauhiniinae</taxon>
        <taxon>Bauhinia</taxon>
    </lineage>
</organism>
<dbReference type="Proteomes" id="UP000828941">
    <property type="component" value="Chromosome 5"/>
</dbReference>
<comment type="caution">
    <text evidence="1">The sequence shown here is derived from an EMBL/GenBank/DDBJ whole genome shotgun (WGS) entry which is preliminary data.</text>
</comment>
<dbReference type="EMBL" id="CM039430">
    <property type="protein sequence ID" value="KAI4345301.1"/>
    <property type="molecule type" value="Genomic_DNA"/>
</dbReference>